<feature type="transmembrane region" description="Helical" evidence="6">
    <location>
        <begin position="237"/>
        <end position="256"/>
    </location>
</feature>
<dbReference type="RefSeq" id="WP_197072767.1">
    <property type="nucleotide sequence ID" value="NZ_FMAF01000014.1"/>
</dbReference>
<feature type="transmembrane region" description="Helical" evidence="6">
    <location>
        <begin position="42"/>
        <end position="63"/>
    </location>
</feature>
<dbReference type="Pfam" id="PF02653">
    <property type="entry name" value="BPD_transp_2"/>
    <property type="match status" value="1"/>
</dbReference>
<accession>A0A1C3WP24</accession>
<evidence type="ECO:0000313" key="7">
    <source>
        <dbReference type="EMBL" id="SCB41685.1"/>
    </source>
</evidence>
<organism evidence="7 8">
    <name type="scientific">Rhizobium lusitanum</name>
    <dbReference type="NCBI Taxonomy" id="293958"/>
    <lineage>
        <taxon>Bacteria</taxon>
        <taxon>Pseudomonadati</taxon>
        <taxon>Pseudomonadota</taxon>
        <taxon>Alphaproteobacteria</taxon>
        <taxon>Hyphomicrobiales</taxon>
        <taxon>Rhizobiaceae</taxon>
        <taxon>Rhizobium/Agrobacterium group</taxon>
        <taxon>Rhizobium</taxon>
    </lineage>
</organism>
<evidence type="ECO:0000256" key="4">
    <source>
        <dbReference type="ARBA" id="ARBA00022989"/>
    </source>
</evidence>
<feature type="transmembrane region" description="Helical" evidence="6">
    <location>
        <begin position="123"/>
        <end position="142"/>
    </location>
</feature>
<name>A0A1C3WP24_9HYPH</name>
<dbReference type="PANTHER" id="PTHR32196:SF72">
    <property type="entry name" value="RIBOSE IMPORT PERMEASE PROTEIN RBSC"/>
    <property type="match status" value="1"/>
</dbReference>
<evidence type="ECO:0000256" key="5">
    <source>
        <dbReference type="ARBA" id="ARBA00023136"/>
    </source>
</evidence>
<comment type="subcellular location">
    <subcellularLocation>
        <location evidence="1">Cell membrane</location>
        <topology evidence="1">Multi-pass membrane protein</topology>
    </subcellularLocation>
</comment>
<gene>
    <name evidence="7" type="ORF">GA0061101_11452</name>
</gene>
<dbReference type="CDD" id="cd06579">
    <property type="entry name" value="TM_PBP1_transp_AraH_like"/>
    <property type="match status" value="1"/>
</dbReference>
<evidence type="ECO:0000256" key="3">
    <source>
        <dbReference type="ARBA" id="ARBA00022692"/>
    </source>
</evidence>
<dbReference type="GO" id="GO:0005886">
    <property type="term" value="C:plasma membrane"/>
    <property type="evidence" value="ECO:0007669"/>
    <property type="project" value="UniProtKB-SubCell"/>
</dbReference>
<feature type="transmembrane region" description="Helical" evidence="6">
    <location>
        <begin position="212"/>
        <end position="231"/>
    </location>
</feature>
<proteinExistence type="predicted"/>
<protein>
    <submittedName>
        <fullName evidence="7">Ribose transport system permease protein</fullName>
    </submittedName>
</protein>
<keyword evidence="4 6" id="KW-1133">Transmembrane helix</keyword>
<evidence type="ECO:0000256" key="1">
    <source>
        <dbReference type="ARBA" id="ARBA00004651"/>
    </source>
</evidence>
<reference evidence="7 8" key="1">
    <citation type="submission" date="2016-08" db="EMBL/GenBank/DDBJ databases">
        <authorList>
            <person name="Seilhamer J.J."/>
        </authorList>
    </citation>
    <scope>NUCLEOTIDE SEQUENCE [LARGE SCALE GENOMIC DNA]</scope>
    <source>
        <strain evidence="7 8">P1-7</strain>
    </source>
</reference>
<keyword evidence="3 6" id="KW-0812">Transmembrane</keyword>
<evidence type="ECO:0000256" key="2">
    <source>
        <dbReference type="ARBA" id="ARBA00022475"/>
    </source>
</evidence>
<keyword evidence="5 6" id="KW-0472">Membrane</keyword>
<dbReference type="EMBL" id="FMAF01000014">
    <property type="protein sequence ID" value="SCB41685.1"/>
    <property type="molecule type" value="Genomic_DNA"/>
</dbReference>
<feature type="transmembrane region" description="Helical" evidence="6">
    <location>
        <begin position="162"/>
        <end position="182"/>
    </location>
</feature>
<evidence type="ECO:0000256" key="6">
    <source>
        <dbReference type="SAM" id="Phobius"/>
    </source>
</evidence>
<dbReference type="PANTHER" id="PTHR32196">
    <property type="entry name" value="ABC TRANSPORTER PERMEASE PROTEIN YPHD-RELATED-RELATED"/>
    <property type="match status" value="1"/>
</dbReference>
<evidence type="ECO:0000313" key="8">
    <source>
        <dbReference type="Proteomes" id="UP000199205"/>
    </source>
</evidence>
<feature type="transmembrane region" description="Helical" evidence="6">
    <location>
        <begin position="93"/>
        <end position="116"/>
    </location>
</feature>
<feature type="transmembrane region" description="Helical" evidence="6">
    <location>
        <begin position="70"/>
        <end position="87"/>
    </location>
</feature>
<dbReference type="Proteomes" id="UP000199205">
    <property type="component" value="Unassembled WGS sequence"/>
</dbReference>
<dbReference type="InterPro" id="IPR001851">
    <property type="entry name" value="ABC_transp_permease"/>
</dbReference>
<dbReference type="GO" id="GO:0022857">
    <property type="term" value="F:transmembrane transporter activity"/>
    <property type="evidence" value="ECO:0007669"/>
    <property type="project" value="InterPro"/>
</dbReference>
<sequence>MMTTTNNLRLRRILDLSPVILLAVLLAVFSAADPRVISTQSLINIVSQATPVAVLALGALIVLLTAGIDLSAGVGVAFCAVLIATLIDSGLGLPAALVIALVVMLLVGLVNGLVIALLRIPPFVTTLATMVALQGATLGVASKGVLVLREPALKFIGIERTLGIPNVIFATLAIILVAAVLMRRSAFGLRTYALGSDAAAAELAGIPVTRHFILVYCASGLFVFLTAFIMISRVPVVTPNIGGTSLLLDAIAAAVLGGTSIFGGRGTVWGAVVGALIVSLLTTALRIFGTDPSSLELYKGAIIIAALLADAAMTHAKARLVEASR</sequence>
<keyword evidence="2" id="KW-1003">Cell membrane</keyword>
<feature type="transmembrane region" description="Helical" evidence="6">
    <location>
        <begin position="268"/>
        <end position="288"/>
    </location>
</feature>
<dbReference type="AlphaFoldDB" id="A0A1C3WP24"/>